<dbReference type="InterPro" id="IPR049326">
    <property type="entry name" value="Rhodopsin_dom_fungi"/>
</dbReference>
<evidence type="ECO:0000256" key="2">
    <source>
        <dbReference type="ARBA" id="ARBA00022475"/>
    </source>
</evidence>
<feature type="transmembrane region" description="Helical" evidence="4">
    <location>
        <begin position="137"/>
        <end position="162"/>
    </location>
</feature>
<feature type="transmembrane region" description="Helical" evidence="4">
    <location>
        <begin position="721"/>
        <end position="739"/>
    </location>
</feature>
<dbReference type="OrthoDB" id="546893at2759"/>
<comment type="subcellular location">
    <subcellularLocation>
        <location evidence="1">Cell inner membrane</location>
        <topology evidence="1">Multi-pass membrane protein</topology>
    </subcellularLocation>
</comment>
<dbReference type="PANTHER" id="PTHR43702:SF13">
    <property type="entry name" value="MONOSACCHARIDE TRANSPORTER, PUTATIVE (AFU_ORTHOLOGUE AFUA_4G06630)-RELATED"/>
    <property type="match status" value="1"/>
</dbReference>
<evidence type="ECO:0000256" key="3">
    <source>
        <dbReference type="SAM" id="MobiDB-lite"/>
    </source>
</evidence>
<accession>A0A6G1FWZ4</accession>
<evidence type="ECO:0000313" key="8">
    <source>
        <dbReference type="RefSeq" id="XP_033531925.1"/>
    </source>
</evidence>
<dbReference type="PANTHER" id="PTHR43702">
    <property type="entry name" value="L-FUCOSE-PROTON SYMPORTER"/>
    <property type="match status" value="1"/>
</dbReference>
<keyword evidence="4" id="KW-0812">Transmembrane</keyword>
<evidence type="ECO:0000256" key="4">
    <source>
        <dbReference type="SAM" id="Phobius"/>
    </source>
</evidence>
<dbReference type="EMBL" id="ML975167">
    <property type="protein sequence ID" value="KAF1810294.1"/>
    <property type="molecule type" value="Genomic_DNA"/>
</dbReference>
<dbReference type="Gene3D" id="1.20.1250.20">
    <property type="entry name" value="MFS general substrate transporter like domains"/>
    <property type="match status" value="2"/>
</dbReference>
<evidence type="ECO:0000256" key="1">
    <source>
        <dbReference type="ARBA" id="ARBA00004429"/>
    </source>
</evidence>
<feature type="transmembrane region" description="Helical" evidence="4">
    <location>
        <begin position="460"/>
        <end position="481"/>
    </location>
</feature>
<keyword evidence="4" id="KW-1133">Transmembrane helix</keyword>
<reference evidence="8" key="2">
    <citation type="submission" date="2020-04" db="EMBL/GenBank/DDBJ databases">
        <authorList>
            <consortium name="NCBI Genome Project"/>
        </authorList>
    </citation>
    <scope>NUCLEOTIDE SEQUENCE</scope>
    <source>
        <strain evidence="8">CBS 781.70</strain>
    </source>
</reference>
<feature type="region of interest" description="Disordered" evidence="3">
    <location>
        <begin position="854"/>
        <end position="925"/>
    </location>
</feature>
<evidence type="ECO:0000313" key="7">
    <source>
        <dbReference type="Proteomes" id="UP000504638"/>
    </source>
</evidence>
<feature type="transmembrane region" description="Helical" evidence="4">
    <location>
        <begin position="419"/>
        <end position="440"/>
    </location>
</feature>
<dbReference type="InterPro" id="IPR050375">
    <property type="entry name" value="MFS_TsgA-like"/>
</dbReference>
<feature type="transmembrane region" description="Helical" evidence="4">
    <location>
        <begin position="26"/>
        <end position="45"/>
    </location>
</feature>
<feature type="transmembrane region" description="Helical" evidence="4">
    <location>
        <begin position="488"/>
        <end position="505"/>
    </location>
</feature>
<keyword evidence="7" id="KW-1185">Reference proteome</keyword>
<keyword evidence="4" id="KW-0472">Membrane</keyword>
<dbReference type="GO" id="GO:0005886">
    <property type="term" value="C:plasma membrane"/>
    <property type="evidence" value="ECO:0007669"/>
    <property type="project" value="UniProtKB-SubCell"/>
</dbReference>
<feature type="transmembrane region" description="Helical" evidence="4">
    <location>
        <begin position="219"/>
        <end position="241"/>
    </location>
</feature>
<feature type="transmembrane region" description="Helical" evidence="4">
    <location>
        <begin position="693"/>
        <end position="714"/>
    </location>
</feature>
<organism evidence="6">
    <name type="scientific">Eremomyces bilateralis CBS 781.70</name>
    <dbReference type="NCBI Taxonomy" id="1392243"/>
    <lineage>
        <taxon>Eukaryota</taxon>
        <taxon>Fungi</taxon>
        <taxon>Dikarya</taxon>
        <taxon>Ascomycota</taxon>
        <taxon>Pezizomycotina</taxon>
        <taxon>Dothideomycetes</taxon>
        <taxon>Dothideomycetes incertae sedis</taxon>
        <taxon>Eremomycetales</taxon>
        <taxon>Eremomycetaceae</taxon>
        <taxon>Eremomyces</taxon>
    </lineage>
</organism>
<name>A0A6G1FWZ4_9PEZI</name>
<evidence type="ECO:0000259" key="5">
    <source>
        <dbReference type="Pfam" id="PF20684"/>
    </source>
</evidence>
<feature type="transmembrane region" description="Helical" evidence="4">
    <location>
        <begin position="106"/>
        <end position="130"/>
    </location>
</feature>
<dbReference type="Pfam" id="PF07690">
    <property type="entry name" value="MFS_1"/>
    <property type="match status" value="1"/>
</dbReference>
<feature type="transmembrane region" description="Helical" evidence="4">
    <location>
        <begin position="783"/>
        <end position="804"/>
    </location>
</feature>
<feature type="transmembrane region" description="Helical" evidence="4">
    <location>
        <begin position="511"/>
        <end position="530"/>
    </location>
</feature>
<feature type="compositionally biased region" description="Basic and acidic residues" evidence="3">
    <location>
        <begin position="855"/>
        <end position="866"/>
    </location>
</feature>
<evidence type="ECO:0000313" key="6">
    <source>
        <dbReference type="EMBL" id="KAF1810294.1"/>
    </source>
</evidence>
<reference evidence="8" key="3">
    <citation type="submission" date="2025-04" db="UniProtKB">
        <authorList>
            <consortium name="RefSeq"/>
        </authorList>
    </citation>
    <scope>IDENTIFICATION</scope>
    <source>
        <strain evidence="8">CBS 781.70</strain>
    </source>
</reference>
<dbReference type="RefSeq" id="XP_033531925.1">
    <property type="nucleotide sequence ID" value="XM_033673597.1"/>
</dbReference>
<feature type="transmembrane region" description="Helical" evidence="4">
    <location>
        <begin position="810"/>
        <end position="831"/>
    </location>
</feature>
<proteinExistence type="predicted"/>
<feature type="transmembrane region" description="Helical" evidence="4">
    <location>
        <begin position="65"/>
        <end position="86"/>
    </location>
</feature>
<protein>
    <submittedName>
        <fullName evidence="6 8">MFS general substrate transporter</fullName>
    </submittedName>
</protein>
<keyword evidence="2" id="KW-1003">Cell membrane</keyword>
<dbReference type="InterPro" id="IPR036259">
    <property type="entry name" value="MFS_trans_sf"/>
</dbReference>
<dbReference type="GO" id="GO:0022857">
    <property type="term" value="F:transmembrane transporter activity"/>
    <property type="evidence" value="ECO:0007669"/>
    <property type="project" value="InterPro"/>
</dbReference>
<gene>
    <name evidence="6 8" type="ORF">P152DRAFT_107437</name>
</gene>
<dbReference type="GeneID" id="54414167"/>
<dbReference type="InterPro" id="IPR011701">
    <property type="entry name" value="MFS"/>
</dbReference>
<dbReference type="SUPFAM" id="SSF103473">
    <property type="entry name" value="MFS general substrate transporter"/>
    <property type="match status" value="1"/>
</dbReference>
<feature type="transmembrane region" description="Helical" evidence="4">
    <location>
        <begin position="588"/>
        <end position="607"/>
    </location>
</feature>
<feature type="domain" description="Rhodopsin" evidence="5">
    <location>
        <begin position="45"/>
        <end position="300"/>
    </location>
</feature>
<dbReference type="Proteomes" id="UP000504638">
    <property type="component" value="Unplaced"/>
</dbReference>
<feature type="transmembrane region" description="Helical" evidence="4">
    <location>
        <begin position="751"/>
        <end position="771"/>
    </location>
</feature>
<feature type="compositionally biased region" description="Basic and acidic residues" evidence="3">
    <location>
        <begin position="902"/>
        <end position="925"/>
    </location>
</feature>
<feature type="compositionally biased region" description="Basic and acidic residues" evidence="3">
    <location>
        <begin position="879"/>
        <end position="895"/>
    </location>
</feature>
<dbReference type="Pfam" id="PF20684">
    <property type="entry name" value="Fung_rhodopsin"/>
    <property type="match status" value="1"/>
</dbReference>
<sequence>MEPMEPSLLIPAHEEYVGGVFPDRSLSVLAVTAIMITLAAVFVLFRMASRVGIVKKLGWDDYFMILALVIAFGMSFSICYATRWGLGRHDINIPFEWFSLLKTLEYIFTVLYQPALMASKTSILIFYLHLSKGNSLIWWLTIVTMVVVNTVGFALTMLSVFQCRPLKSIFDPRITASTCIDILSLYLSSSPLNLITDLAMLFLPMPLLTGMRLPRKQKIILIITFGFGLFVTAIDVVRVAYLQQALETRLQEAHDHPEDQSPNNYLNFHWYAALSYMWSAVEVNVGIMCGCVPALKPLASRFLPRVLRDDRSPSTEVPGLTLQTARKASEQNDLQPMVSEPEQVLNAERAVDEPMGMMDFIDTPNLNQLPSGVRPSIASNAYHRPEAATPRASVADDTFYGFIDIQQRRKLVNLTARQSLFPITMVTILFFLWGFEYGLIDVLNRQFQQAVDMSDGQLVALHSAYFSGYFVAPLTFGRIILKRLGFKPCFLAGLFIYACGILVFWPSAVLTSFPALIISNIIVGMGLATLEVGANPFIALCGPSAYAEVRLSISQGIQAIGSLVSPLLAERALYKVVADKPSLIDAQWAYLGIALFTVLLAVVYYYLPLPDGTDEDFETAPPSRNAAFPDHTEVRIPFLDRWTCIGRIQIVTLTAILGVGSLFFYCGGQEAVSTSIVTYINLLHPFRTLTISGYQSICHGIFAFGRFLAAGLIYFIKPRRILLSCFLGALIFSICAMNFRDINDGVPSVTFIVLISFFEGPIFSIIYAMAIRGTGKHVKMTSTFLTAAISGGACLRPIMFVAFLRHDALYSYWVVVMAFACGTVFPLWLWLDPRPKKIVDPGQRLCDCSALRKPKGQDERKGKMREQCGSGNVNAARGPEPRGQEPSENIFEKDWALPFRQGQEDVEHSGGSSRSRDHGSHEPSE</sequence>
<reference evidence="6 8" key="1">
    <citation type="submission" date="2020-01" db="EMBL/GenBank/DDBJ databases">
        <authorList>
            <consortium name="DOE Joint Genome Institute"/>
            <person name="Haridas S."/>
            <person name="Albert R."/>
            <person name="Binder M."/>
            <person name="Bloem J."/>
            <person name="Labutti K."/>
            <person name="Salamov A."/>
            <person name="Andreopoulos B."/>
            <person name="Baker S.E."/>
            <person name="Barry K."/>
            <person name="Bills G."/>
            <person name="Bluhm B.H."/>
            <person name="Cannon C."/>
            <person name="Castanera R."/>
            <person name="Culley D.E."/>
            <person name="Daum C."/>
            <person name="Ezra D."/>
            <person name="Gonzalez J.B."/>
            <person name="Henrissat B."/>
            <person name="Kuo A."/>
            <person name="Liang C."/>
            <person name="Lipzen A."/>
            <person name="Lutzoni F."/>
            <person name="Magnuson J."/>
            <person name="Mondo S."/>
            <person name="Nolan M."/>
            <person name="Ohm R."/>
            <person name="Pangilinan J."/>
            <person name="Park H.-J."/>
            <person name="Ramirez L."/>
            <person name="Alfaro M."/>
            <person name="Sun H."/>
            <person name="Tritt A."/>
            <person name="Yoshinaga Y."/>
            <person name="Zwiers L.-H."/>
            <person name="Turgeon B.G."/>
            <person name="Goodwin S.B."/>
            <person name="Spatafora J.W."/>
            <person name="Crous P.W."/>
            <person name="Grigoriev I.V."/>
        </authorList>
    </citation>
    <scope>NUCLEOTIDE SEQUENCE</scope>
    <source>
        <strain evidence="6 8">CBS 781.70</strain>
    </source>
</reference>
<dbReference type="AlphaFoldDB" id="A0A6G1FWZ4"/>